<feature type="transmembrane region" description="Helical" evidence="1">
    <location>
        <begin position="60"/>
        <end position="78"/>
    </location>
</feature>
<keyword evidence="1" id="KW-0472">Membrane</keyword>
<proteinExistence type="predicted"/>
<gene>
    <name evidence="2" type="ORF">ACFQPE_10025</name>
</gene>
<feature type="transmembrane region" description="Helical" evidence="1">
    <location>
        <begin position="25"/>
        <end position="48"/>
    </location>
</feature>
<comment type="caution">
    <text evidence="2">The sequence shown here is derived from an EMBL/GenBank/DDBJ whole genome shotgun (WGS) entry which is preliminary data.</text>
</comment>
<sequence>MTSLPVEVPLSVVQISDATPAGATALFMLLSFDLIVVTLLTFVFSAIGRRTDVLSGVGPSLPSPTGAFLLAGGLVVVVELAQLHFVAAAVLAGLCAVMGALAAVLLAAFDEEGAGEDGPREEQISD</sequence>
<evidence type="ECO:0000313" key="3">
    <source>
        <dbReference type="Proteomes" id="UP001596547"/>
    </source>
</evidence>
<dbReference type="Proteomes" id="UP001596547">
    <property type="component" value="Unassembled WGS sequence"/>
</dbReference>
<keyword evidence="3" id="KW-1185">Reference proteome</keyword>
<evidence type="ECO:0000256" key="1">
    <source>
        <dbReference type="SAM" id="Phobius"/>
    </source>
</evidence>
<protein>
    <submittedName>
        <fullName evidence="2">Uncharacterized protein</fullName>
    </submittedName>
</protein>
<dbReference type="GeneID" id="79316214"/>
<accession>A0ABD6A9A3</accession>
<dbReference type="EMBL" id="JBHTBF010000002">
    <property type="protein sequence ID" value="MFC7317131.1"/>
    <property type="molecule type" value="Genomic_DNA"/>
</dbReference>
<dbReference type="AlphaFoldDB" id="A0ABD6A9A3"/>
<dbReference type="RefSeq" id="WP_276303614.1">
    <property type="nucleotide sequence ID" value="NZ_CP119992.1"/>
</dbReference>
<name>A0ABD6A9A3_9EURY</name>
<keyword evidence="1" id="KW-1133">Transmembrane helix</keyword>
<keyword evidence="1" id="KW-0812">Transmembrane</keyword>
<reference evidence="2 3" key="1">
    <citation type="journal article" date="2019" name="Int. J. Syst. Evol. Microbiol.">
        <title>The Global Catalogue of Microorganisms (GCM) 10K type strain sequencing project: providing services to taxonomists for standard genome sequencing and annotation.</title>
        <authorList>
            <consortium name="The Broad Institute Genomics Platform"/>
            <consortium name="The Broad Institute Genome Sequencing Center for Infectious Disease"/>
            <person name="Wu L."/>
            <person name="Ma J."/>
        </authorList>
    </citation>
    <scope>NUCLEOTIDE SEQUENCE [LARGE SCALE GENOMIC DNA]</scope>
    <source>
        <strain evidence="2 3">PSR21</strain>
    </source>
</reference>
<feature type="transmembrane region" description="Helical" evidence="1">
    <location>
        <begin position="85"/>
        <end position="109"/>
    </location>
</feature>
<evidence type="ECO:0000313" key="2">
    <source>
        <dbReference type="EMBL" id="MFC7317131.1"/>
    </source>
</evidence>
<organism evidence="2 3">
    <name type="scientific">Halomarina halobia</name>
    <dbReference type="NCBI Taxonomy" id="3033386"/>
    <lineage>
        <taxon>Archaea</taxon>
        <taxon>Methanobacteriati</taxon>
        <taxon>Methanobacteriota</taxon>
        <taxon>Stenosarchaea group</taxon>
        <taxon>Halobacteria</taxon>
        <taxon>Halobacteriales</taxon>
        <taxon>Natronomonadaceae</taxon>
        <taxon>Halomarina</taxon>
    </lineage>
</organism>